<keyword evidence="5 7" id="KW-1133">Transmembrane helix</keyword>
<comment type="similarity">
    <text evidence="2 7">Belongs to the MscS (TC 1.A.23) family.</text>
</comment>
<keyword evidence="7" id="KW-0406">Ion transport</keyword>
<organism evidence="10 11">
    <name type="scientific">Pseudoalteromonas tunicata D2</name>
    <dbReference type="NCBI Taxonomy" id="87626"/>
    <lineage>
        <taxon>Bacteria</taxon>
        <taxon>Pseudomonadati</taxon>
        <taxon>Pseudomonadota</taxon>
        <taxon>Gammaproteobacteria</taxon>
        <taxon>Alteromonadales</taxon>
        <taxon>Pseudoalteromonadaceae</taxon>
        <taxon>Pseudoalteromonas</taxon>
    </lineage>
</organism>
<comment type="function">
    <text evidence="7">Mechanosensitive channel that participates in the regulation of osmotic pressure changes within the cell, opening in response to stretch forces in the membrane lipid bilayer, without the need for other proteins. Contributes to normal resistance to hypoosmotic shock. Forms an ion channel of 1.0 nanosiemens conductance with a slight preference for anions.</text>
</comment>
<evidence type="ECO:0000256" key="5">
    <source>
        <dbReference type="ARBA" id="ARBA00022989"/>
    </source>
</evidence>
<dbReference type="Pfam" id="PF21082">
    <property type="entry name" value="MS_channel_3rd"/>
    <property type="match status" value="1"/>
</dbReference>
<evidence type="ECO:0000256" key="4">
    <source>
        <dbReference type="ARBA" id="ARBA00022692"/>
    </source>
</evidence>
<accession>A4CCG1</accession>
<keyword evidence="7" id="KW-0407">Ion channel</keyword>
<sequence length="286" mass="31352">MYLHRTTQLDPDMIENEIQQIEKIYALITEYLVTYSFQLVAALLILLFGLWVAKKLSSLVFKLLEKNNVDITLNNFITNVIKVLLIIMFVIIALGKIGISITPFIAAIGAASLGAGLALQGMLSNYGAGLAIIATRPFIVGDTILVNGIFGQVKSIELGVTILTNEDDIVITVPNKHIVGEIIHNSFALSLIEGEIGIAYHADPEFAISLIEQALNAQPEFVASAKIQVGINQFADSSVVIGYRYWVKTNQIIKAKMAINLTVFNTLKNNNIEIPFPQRVVTIKQA</sequence>
<feature type="transmembrane region" description="Helical" evidence="7">
    <location>
        <begin position="101"/>
        <end position="119"/>
    </location>
</feature>
<keyword evidence="11" id="KW-1185">Reference proteome</keyword>
<dbReference type="InterPro" id="IPR006685">
    <property type="entry name" value="MscS_channel_2nd"/>
</dbReference>
<feature type="transmembrane region" description="Helical" evidence="7">
    <location>
        <begin position="73"/>
        <end position="95"/>
    </location>
</feature>
<dbReference type="Pfam" id="PF00924">
    <property type="entry name" value="MS_channel_2nd"/>
    <property type="match status" value="1"/>
</dbReference>
<gene>
    <name evidence="10" type="ORF">PTD2_14482</name>
</gene>
<proteinExistence type="inferred from homology"/>
<dbReference type="SUPFAM" id="SSF50182">
    <property type="entry name" value="Sm-like ribonucleoproteins"/>
    <property type="match status" value="1"/>
</dbReference>
<keyword evidence="7" id="KW-0813">Transport</keyword>
<dbReference type="InterPro" id="IPR008910">
    <property type="entry name" value="MSC_TM_helix"/>
</dbReference>
<evidence type="ECO:0000256" key="2">
    <source>
        <dbReference type="ARBA" id="ARBA00008017"/>
    </source>
</evidence>
<evidence type="ECO:0000313" key="11">
    <source>
        <dbReference type="Proteomes" id="UP000006201"/>
    </source>
</evidence>
<evidence type="ECO:0000256" key="7">
    <source>
        <dbReference type="RuleBase" id="RU369025"/>
    </source>
</evidence>
<feature type="domain" description="Mechanosensitive ion channel MscS C-terminal" evidence="9">
    <location>
        <begin position="195"/>
        <end position="274"/>
    </location>
</feature>
<name>A4CCG1_9GAMM</name>
<keyword evidence="3" id="KW-1003">Cell membrane</keyword>
<dbReference type="InterPro" id="IPR049278">
    <property type="entry name" value="MS_channel_C"/>
</dbReference>
<feature type="transmembrane region" description="Helical" evidence="7">
    <location>
        <begin position="35"/>
        <end position="53"/>
    </location>
</feature>
<dbReference type="GO" id="GO:0005886">
    <property type="term" value="C:plasma membrane"/>
    <property type="evidence" value="ECO:0007669"/>
    <property type="project" value="UniProtKB-SubCell"/>
</dbReference>
<evidence type="ECO:0000313" key="10">
    <source>
        <dbReference type="EMBL" id="EAR27254.1"/>
    </source>
</evidence>
<reference evidence="10 11" key="1">
    <citation type="submission" date="2006-02" db="EMBL/GenBank/DDBJ databases">
        <authorList>
            <person name="Moran M.A."/>
            <person name="Kjelleberg S."/>
            <person name="Egan S."/>
            <person name="Saunders N."/>
            <person name="Thomas T."/>
            <person name="Ferriera S."/>
            <person name="Johnson J."/>
            <person name="Kravitz S."/>
            <person name="Halpern A."/>
            <person name="Remington K."/>
            <person name="Beeson K."/>
            <person name="Tran B."/>
            <person name="Rogers Y.-H."/>
            <person name="Friedman R."/>
            <person name="Venter J.C."/>
        </authorList>
    </citation>
    <scope>NUCLEOTIDE SEQUENCE [LARGE SCALE GENOMIC DNA]</scope>
    <source>
        <strain evidence="10 11">D2</strain>
    </source>
</reference>
<dbReference type="PANTHER" id="PTHR30221:SF1">
    <property type="entry name" value="SMALL-CONDUCTANCE MECHANOSENSITIVE CHANNEL"/>
    <property type="match status" value="1"/>
</dbReference>
<dbReference type="PANTHER" id="PTHR30221">
    <property type="entry name" value="SMALL-CONDUCTANCE MECHANOSENSITIVE CHANNEL"/>
    <property type="match status" value="1"/>
</dbReference>
<evidence type="ECO:0000259" key="9">
    <source>
        <dbReference type="Pfam" id="PF21082"/>
    </source>
</evidence>
<dbReference type="eggNOG" id="COG3264">
    <property type="taxonomic scope" value="Bacteria"/>
</dbReference>
<dbReference type="Gene3D" id="1.10.287.1260">
    <property type="match status" value="1"/>
</dbReference>
<dbReference type="InterPro" id="IPR023408">
    <property type="entry name" value="MscS_beta-dom_sf"/>
</dbReference>
<dbReference type="Gene3D" id="3.30.70.100">
    <property type="match status" value="1"/>
</dbReference>
<dbReference type="AlphaFoldDB" id="A4CCG1"/>
<protein>
    <recommendedName>
        <fullName evidence="7">Small-conductance mechanosensitive channel</fullName>
    </recommendedName>
</protein>
<evidence type="ECO:0000256" key="3">
    <source>
        <dbReference type="ARBA" id="ARBA00022475"/>
    </source>
</evidence>
<dbReference type="HOGENOM" id="CLU_037945_1_1_6"/>
<dbReference type="GO" id="GO:0008381">
    <property type="term" value="F:mechanosensitive monoatomic ion channel activity"/>
    <property type="evidence" value="ECO:0007669"/>
    <property type="project" value="InterPro"/>
</dbReference>
<keyword evidence="4 7" id="KW-0812">Transmembrane</keyword>
<dbReference type="InterPro" id="IPR045275">
    <property type="entry name" value="MscS_archaea/bacteria_type"/>
</dbReference>
<dbReference type="InterPro" id="IPR011014">
    <property type="entry name" value="MscS_channel_TM-2"/>
</dbReference>
<dbReference type="Proteomes" id="UP000006201">
    <property type="component" value="Unassembled WGS sequence"/>
</dbReference>
<feature type="domain" description="Mechanosensitive ion channel MscS" evidence="8">
    <location>
        <begin position="122"/>
        <end position="185"/>
    </location>
</feature>
<dbReference type="SUPFAM" id="SSF82861">
    <property type="entry name" value="Mechanosensitive channel protein MscS (YggB), transmembrane region"/>
    <property type="match status" value="1"/>
</dbReference>
<dbReference type="Pfam" id="PF05552">
    <property type="entry name" value="MS_channel_1st_1"/>
    <property type="match status" value="1"/>
</dbReference>
<comment type="subunit">
    <text evidence="7">Homoheptamer.</text>
</comment>
<comment type="caution">
    <text evidence="7">Lacks conserved residue(s) required for the propagation of feature annotation.</text>
</comment>
<dbReference type="Gene3D" id="2.30.30.60">
    <property type="match status" value="1"/>
</dbReference>
<dbReference type="STRING" id="87626.PTD2_14482"/>
<keyword evidence="6 7" id="KW-0472">Membrane</keyword>
<dbReference type="SUPFAM" id="SSF82689">
    <property type="entry name" value="Mechanosensitive channel protein MscS (YggB), C-terminal domain"/>
    <property type="match status" value="1"/>
</dbReference>
<comment type="subcellular location">
    <subcellularLocation>
        <location evidence="7">Cell inner membrane</location>
        <topology evidence="7">Multi-pass membrane protein</topology>
    </subcellularLocation>
    <subcellularLocation>
        <location evidence="1">Cell membrane</location>
        <topology evidence="1">Multi-pass membrane protein</topology>
    </subcellularLocation>
</comment>
<evidence type="ECO:0000256" key="1">
    <source>
        <dbReference type="ARBA" id="ARBA00004651"/>
    </source>
</evidence>
<evidence type="ECO:0000259" key="8">
    <source>
        <dbReference type="Pfam" id="PF00924"/>
    </source>
</evidence>
<dbReference type="InterPro" id="IPR011066">
    <property type="entry name" value="MscS_channel_C_sf"/>
</dbReference>
<comment type="caution">
    <text evidence="10">The sequence shown here is derived from an EMBL/GenBank/DDBJ whole genome shotgun (WGS) entry which is preliminary data.</text>
</comment>
<keyword evidence="7" id="KW-0997">Cell inner membrane</keyword>
<dbReference type="InterPro" id="IPR010920">
    <property type="entry name" value="LSM_dom_sf"/>
</dbReference>
<dbReference type="EMBL" id="AAOH01000006">
    <property type="protein sequence ID" value="EAR27254.1"/>
    <property type="molecule type" value="Genomic_DNA"/>
</dbReference>
<evidence type="ECO:0000256" key="6">
    <source>
        <dbReference type="ARBA" id="ARBA00023136"/>
    </source>
</evidence>